<evidence type="ECO:0000259" key="11">
    <source>
        <dbReference type="Pfam" id="PF18317"/>
    </source>
</evidence>
<dbReference type="GO" id="GO:0008652">
    <property type="term" value="P:amino acid biosynthetic process"/>
    <property type="evidence" value="ECO:0007669"/>
    <property type="project" value="UniProtKB-KW"/>
</dbReference>
<dbReference type="Gene3D" id="3.40.50.10860">
    <property type="entry name" value="Leucine Dehydrogenase, chain A, domain 1"/>
    <property type="match status" value="1"/>
</dbReference>
<comment type="similarity">
    <text evidence="8">Belongs to the shikimate dehydrogenase family.</text>
</comment>
<dbReference type="HAMAP" id="MF_00222">
    <property type="entry name" value="Shikimate_DH_AroE"/>
    <property type="match status" value="1"/>
</dbReference>
<keyword evidence="6 8" id="KW-0057">Aromatic amino acid biosynthesis</keyword>
<feature type="binding site" evidence="8">
    <location>
        <begin position="20"/>
        <end position="22"/>
    </location>
    <ligand>
        <name>shikimate</name>
        <dbReference type="ChEBI" id="CHEBI:36208"/>
    </ligand>
</feature>
<dbReference type="GO" id="GO:0005829">
    <property type="term" value="C:cytosol"/>
    <property type="evidence" value="ECO:0007669"/>
    <property type="project" value="TreeGrafter"/>
</dbReference>
<feature type="binding site" evidence="8">
    <location>
        <position position="67"/>
    </location>
    <ligand>
        <name>shikimate</name>
        <dbReference type="ChEBI" id="CHEBI:36208"/>
    </ligand>
</feature>
<feature type="domain" description="SDH C-terminal" evidence="11">
    <location>
        <begin position="253"/>
        <end position="282"/>
    </location>
</feature>
<dbReference type="PANTHER" id="PTHR21089:SF1">
    <property type="entry name" value="BIFUNCTIONAL 3-DEHYDROQUINATE DEHYDRATASE_SHIKIMATE DEHYDROGENASE, CHLOROPLASTIC"/>
    <property type="match status" value="1"/>
</dbReference>
<evidence type="ECO:0000256" key="8">
    <source>
        <dbReference type="HAMAP-Rule" id="MF_00222"/>
    </source>
</evidence>
<dbReference type="InterPro" id="IPR011342">
    <property type="entry name" value="Shikimate_DH"/>
</dbReference>
<keyword evidence="13" id="KW-1185">Reference proteome</keyword>
<dbReference type="Pfam" id="PF18317">
    <property type="entry name" value="SDH_C"/>
    <property type="match status" value="1"/>
</dbReference>
<feature type="binding site" evidence="8">
    <location>
        <position position="94"/>
    </location>
    <ligand>
        <name>shikimate</name>
        <dbReference type="ChEBI" id="CHEBI:36208"/>
    </ligand>
</feature>
<dbReference type="SUPFAM" id="SSF51735">
    <property type="entry name" value="NAD(P)-binding Rossmann-fold domains"/>
    <property type="match status" value="1"/>
</dbReference>
<evidence type="ECO:0000256" key="5">
    <source>
        <dbReference type="ARBA" id="ARBA00023002"/>
    </source>
</evidence>
<keyword evidence="4 8" id="KW-0521">NADP</keyword>
<dbReference type="GO" id="GO:0009423">
    <property type="term" value="P:chorismate biosynthetic process"/>
    <property type="evidence" value="ECO:0007669"/>
    <property type="project" value="UniProtKB-UniRule"/>
</dbReference>
<proteinExistence type="inferred from homology"/>
<dbReference type="FunFam" id="3.40.50.10860:FF:000006">
    <property type="entry name" value="Shikimate dehydrogenase (NADP(+))"/>
    <property type="match status" value="1"/>
</dbReference>
<dbReference type="InterPro" id="IPR046346">
    <property type="entry name" value="Aminoacid_DH-like_N_sf"/>
</dbReference>
<dbReference type="SUPFAM" id="SSF53223">
    <property type="entry name" value="Aminoacid dehydrogenase-like, N-terminal domain"/>
    <property type="match status" value="1"/>
</dbReference>
<dbReference type="InterPro" id="IPR041121">
    <property type="entry name" value="SDH_C"/>
</dbReference>
<evidence type="ECO:0000256" key="1">
    <source>
        <dbReference type="ARBA" id="ARBA00004871"/>
    </source>
</evidence>
<dbReference type="RefSeq" id="WP_015238720.1">
    <property type="nucleotide sequence ID" value="NC_020283.1"/>
</dbReference>
<comment type="function">
    <text evidence="8">Involved in the biosynthesis of the chorismate, which leads to the biosynthesis of aromatic amino acids. Catalyzes the reversible NADPH linked reduction of 3-dehydroshikimate (DHSA) to yield shikimate (SA).</text>
</comment>
<evidence type="ECO:0000259" key="10">
    <source>
        <dbReference type="Pfam" id="PF08501"/>
    </source>
</evidence>
<evidence type="ECO:0000313" key="12">
    <source>
        <dbReference type="EMBL" id="AGF47901.1"/>
    </source>
</evidence>
<comment type="pathway">
    <text evidence="1 8">Metabolic intermediate biosynthesis; chorismate biosynthesis; chorismate from D-erythrose 4-phosphate and phosphoenolpyruvate: step 4/7.</text>
</comment>
<gene>
    <name evidence="8" type="primary">aroE</name>
    <name evidence="12" type="ORF">CDEE_0053</name>
</gene>
<dbReference type="eggNOG" id="COG0169">
    <property type="taxonomic scope" value="Bacteria"/>
</dbReference>
<feature type="active site" description="Proton acceptor" evidence="8">
    <location>
        <position position="71"/>
    </location>
</feature>
<name>M1LUX6_9PROT</name>
<dbReference type="EC" id="1.1.1.25" evidence="2 8"/>
<organism evidence="12 13">
    <name type="scientific">Candidatus Kinetoplastidibacterium crithidiae TCC036E</name>
    <dbReference type="NCBI Taxonomy" id="1208918"/>
    <lineage>
        <taxon>Bacteria</taxon>
        <taxon>Pseudomonadati</taxon>
        <taxon>Pseudomonadota</taxon>
        <taxon>Betaproteobacteria</taxon>
        <taxon>Candidatus Kinetoplastidibacterium</taxon>
    </lineage>
</organism>
<dbReference type="InterPro" id="IPR022893">
    <property type="entry name" value="Shikimate_DH_fam"/>
</dbReference>
<protein>
    <recommendedName>
        <fullName evidence="2 8">Shikimate dehydrogenase (NADP(+))</fullName>
        <shortName evidence="8">SDH</shortName>
        <ecNumber evidence="2 8">1.1.1.25</ecNumber>
    </recommendedName>
</protein>
<dbReference type="Pfam" id="PF08501">
    <property type="entry name" value="Shikimate_dh_N"/>
    <property type="match status" value="1"/>
</dbReference>
<dbReference type="GO" id="GO:0004764">
    <property type="term" value="F:shikimate 3-dehydrogenase (NADP+) activity"/>
    <property type="evidence" value="ECO:0007669"/>
    <property type="project" value="UniProtKB-UniRule"/>
</dbReference>
<dbReference type="NCBIfam" id="NF001310">
    <property type="entry name" value="PRK00258.1-2"/>
    <property type="match status" value="1"/>
</dbReference>
<dbReference type="Proteomes" id="UP000011686">
    <property type="component" value="Chromosome"/>
</dbReference>
<reference evidence="12 13" key="1">
    <citation type="journal article" date="2013" name="Genome Biol. Evol.">
        <title>Genome evolution and phylogenomic analysis of candidatus kinetoplastibacterium, the betaproteobacterial endosymbionts of strigomonas and angomonas.</title>
        <authorList>
            <person name="Alves J.M."/>
            <person name="Serrano M.G."/>
            <person name="Maia da Silva F."/>
            <person name="Voegtly L.J."/>
            <person name="Matveyev A.V."/>
            <person name="Teixeira M.M."/>
            <person name="Camargo E.P."/>
            <person name="Buck G.A."/>
        </authorList>
    </citation>
    <scope>NUCLEOTIDE SEQUENCE [LARGE SCALE GENOMIC DNA]</scope>
    <source>
        <strain evidence="12 13">TCC036E</strain>
    </source>
</reference>
<evidence type="ECO:0000256" key="4">
    <source>
        <dbReference type="ARBA" id="ARBA00022857"/>
    </source>
</evidence>
<feature type="binding site" evidence="8">
    <location>
        <position position="260"/>
    </location>
    <ligand>
        <name>shikimate</name>
        <dbReference type="ChEBI" id="CHEBI:36208"/>
    </ligand>
</feature>
<dbReference type="InterPro" id="IPR036291">
    <property type="entry name" value="NAD(P)-bd_dom_sf"/>
</dbReference>
<evidence type="ECO:0000313" key="13">
    <source>
        <dbReference type="Proteomes" id="UP000011686"/>
    </source>
</evidence>
<keyword evidence="3 8" id="KW-0028">Amino-acid biosynthesis</keyword>
<sequence>MHIKDNVPCYGVVGNPIEHSKSPIIHNAFSIQTGISIKYDKILTSEEYFSKTIKDFFESNGLGLNITVPFKKKAFEIIPYNNISERAKLAKAINTIWKKDNNLYGCNTDGVGLLKDINRLNFNLHNANILIIGAGGAARGVLEPLILSKPSKIHIVNRTKINAENLLNDFIHSTTIKTNLKISYGGLSETNSEKPWDIVINTTASELNGESLDLPKLTFNPKKSLAYDIMYGSNKTSFLLKAENEGALQCVDGLGMLVEQAAESFFIWHGVRPETNKVLDEIRQLISS</sequence>
<feature type="domain" description="Shikimate dehydrogenase substrate binding N-terminal" evidence="10">
    <location>
        <begin position="12"/>
        <end position="96"/>
    </location>
</feature>
<dbReference type="Gene3D" id="3.40.50.720">
    <property type="entry name" value="NAD(P)-binding Rossmann-like Domain"/>
    <property type="match status" value="1"/>
</dbReference>
<feature type="binding site" evidence="8">
    <location>
        <position position="85"/>
    </location>
    <ligand>
        <name>NADP(+)</name>
        <dbReference type="ChEBI" id="CHEBI:58349"/>
    </ligand>
</feature>
<dbReference type="KEGG" id="kct:CDEE_0053"/>
<comment type="subunit">
    <text evidence="8">Homodimer.</text>
</comment>
<feature type="binding site" evidence="8">
    <location>
        <position position="109"/>
    </location>
    <ligand>
        <name>shikimate</name>
        <dbReference type="ChEBI" id="CHEBI:36208"/>
    </ligand>
</feature>
<dbReference type="GO" id="GO:0050661">
    <property type="term" value="F:NADP binding"/>
    <property type="evidence" value="ECO:0007669"/>
    <property type="project" value="InterPro"/>
</dbReference>
<feature type="binding site" evidence="8">
    <location>
        <position position="229"/>
    </location>
    <ligand>
        <name>NADP(+)</name>
        <dbReference type="ChEBI" id="CHEBI:58349"/>
    </ligand>
</feature>
<comment type="caution">
    <text evidence="8">Lacks conserved residue(s) required for the propagation of feature annotation.</text>
</comment>
<dbReference type="NCBIfam" id="TIGR00507">
    <property type="entry name" value="aroE"/>
    <property type="match status" value="1"/>
</dbReference>
<dbReference type="GO" id="GO:0009073">
    <property type="term" value="P:aromatic amino acid family biosynthetic process"/>
    <property type="evidence" value="ECO:0007669"/>
    <property type="project" value="UniProtKB-KW"/>
</dbReference>
<dbReference type="AlphaFoldDB" id="M1LUX6"/>
<dbReference type="InterPro" id="IPR006151">
    <property type="entry name" value="Shikm_DH/Glu-tRNA_Rdtase"/>
</dbReference>
<feature type="binding site" evidence="8">
    <location>
        <begin position="133"/>
        <end position="137"/>
    </location>
    <ligand>
        <name>NADP(+)</name>
        <dbReference type="ChEBI" id="CHEBI:58349"/>
    </ligand>
</feature>
<dbReference type="CDD" id="cd01065">
    <property type="entry name" value="NAD_bind_Shikimate_DH"/>
    <property type="match status" value="1"/>
</dbReference>
<dbReference type="EMBL" id="CP003804">
    <property type="protein sequence ID" value="AGF47901.1"/>
    <property type="molecule type" value="Genomic_DNA"/>
</dbReference>
<dbReference type="PANTHER" id="PTHR21089">
    <property type="entry name" value="SHIKIMATE DEHYDROGENASE"/>
    <property type="match status" value="1"/>
</dbReference>
<keyword evidence="5 8" id="KW-0560">Oxidoreductase</keyword>
<feature type="binding site" evidence="8">
    <location>
        <position position="253"/>
    </location>
    <ligand>
        <name>NADP(+)</name>
        <dbReference type="ChEBI" id="CHEBI:58349"/>
    </ligand>
</feature>
<feature type="binding site" evidence="8">
    <location>
        <position position="231"/>
    </location>
    <ligand>
        <name>shikimate</name>
        <dbReference type="ChEBI" id="CHEBI:36208"/>
    </ligand>
</feature>
<dbReference type="UniPathway" id="UPA00053">
    <property type="reaction ID" value="UER00087"/>
</dbReference>
<evidence type="ECO:0000256" key="2">
    <source>
        <dbReference type="ARBA" id="ARBA00012962"/>
    </source>
</evidence>
<evidence type="ECO:0000259" key="9">
    <source>
        <dbReference type="Pfam" id="PF01488"/>
    </source>
</evidence>
<accession>M1LUX6</accession>
<dbReference type="GO" id="GO:0019632">
    <property type="term" value="P:shikimate metabolic process"/>
    <property type="evidence" value="ECO:0007669"/>
    <property type="project" value="InterPro"/>
</dbReference>
<comment type="catalytic activity">
    <reaction evidence="7 8">
        <text>shikimate + NADP(+) = 3-dehydroshikimate + NADPH + H(+)</text>
        <dbReference type="Rhea" id="RHEA:17737"/>
        <dbReference type="ChEBI" id="CHEBI:15378"/>
        <dbReference type="ChEBI" id="CHEBI:16630"/>
        <dbReference type="ChEBI" id="CHEBI:36208"/>
        <dbReference type="ChEBI" id="CHEBI:57783"/>
        <dbReference type="ChEBI" id="CHEBI:58349"/>
        <dbReference type="EC" id="1.1.1.25"/>
    </reaction>
</comment>
<dbReference type="Pfam" id="PF01488">
    <property type="entry name" value="Shikimate_DH"/>
    <property type="match status" value="1"/>
</dbReference>
<dbReference type="PATRIC" id="fig|1208918.3.peg.601"/>
<dbReference type="InterPro" id="IPR013708">
    <property type="entry name" value="Shikimate_DH-bd_N"/>
</dbReference>
<evidence type="ECO:0000256" key="6">
    <source>
        <dbReference type="ARBA" id="ARBA00023141"/>
    </source>
</evidence>
<evidence type="ECO:0000256" key="3">
    <source>
        <dbReference type="ARBA" id="ARBA00022605"/>
    </source>
</evidence>
<dbReference type="HOGENOM" id="CLU_044063_2_1_4"/>
<evidence type="ECO:0000256" key="7">
    <source>
        <dbReference type="ARBA" id="ARBA00049442"/>
    </source>
</evidence>
<dbReference type="STRING" id="1208918.CDEE_0053"/>
<feature type="domain" description="Quinate/shikimate 5-dehydrogenase/glutamyl-tRNA reductase" evidence="9">
    <location>
        <begin position="122"/>
        <end position="205"/>
    </location>
</feature>